<evidence type="ECO:0000256" key="1">
    <source>
        <dbReference type="SAM" id="MobiDB-lite"/>
    </source>
</evidence>
<sequence>MSRLPPVSHATPVAAPPHRKSGGYGRPLALLASLFFMWGFITVINNTLLPHLRS</sequence>
<feature type="transmembrane region" description="Helical" evidence="2">
    <location>
        <begin position="28"/>
        <end position="49"/>
    </location>
</feature>
<evidence type="ECO:0000313" key="4">
    <source>
        <dbReference type="Proteomes" id="UP000198339"/>
    </source>
</evidence>
<keyword evidence="4" id="KW-1185">Reference proteome</keyword>
<feature type="region of interest" description="Disordered" evidence="1">
    <location>
        <begin position="1"/>
        <end position="23"/>
    </location>
</feature>
<evidence type="ECO:0000256" key="2">
    <source>
        <dbReference type="SAM" id="Phobius"/>
    </source>
</evidence>
<dbReference type="Proteomes" id="UP000198339">
    <property type="component" value="Unassembled WGS sequence"/>
</dbReference>
<keyword evidence="2" id="KW-0812">Transmembrane</keyword>
<dbReference type="AlphaFoldDB" id="A0A239KSG5"/>
<proteinExistence type="predicted"/>
<organism evidence="3 4">
    <name type="scientific">Sphingopyxis indica</name>
    <dbReference type="NCBI Taxonomy" id="436663"/>
    <lineage>
        <taxon>Bacteria</taxon>
        <taxon>Pseudomonadati</taxon>
        <taxon>Pseudomonadota</taxon>
        <taxon>Alphaproteobacteria</taxon>
        <taxon>Sphingomonadales</taxon>
        <taxon>Sphingomonadaceae</taxon>
        <taxon>Sphingopyxis</taxon>
    </lineage>
</organism>
<dbReference type="InterPro" id="IPR036259">
    <property type="entry name" value="MFS_trans_sf"/>
</dbReference>
<keyword evidence="2" id="KW-0472">Membrane</keyword>
<name>A0A239KSG5_9SPHN</name>
<evidence type="ECO:0000313" key="3">
    <source>
        <dbReference type="EMBL" id="SNT20618.1"/>
    </source>
</evidence>
<protein>
    <submittedName>
        <fullName evidence="3">Uncharacterized protein</fullName>
    </submittedName>
</protein>
<keyword evidence="2" id="KW-1133">Transmembrane helix</keyword>
<reference evidence="3 4" key="1">
    <citation type="submission" date="2017-06" db="EMBL/GenBank/DDBJ databases">
        <authorList>
            <person name="Kim H.J."/>
            <person name="Triplett B.A."/>
        </authorList>
    </citation>
    <scope>NUCLEOTIDE SEQUENCE [LARGE SCALE GENOMIC DNA]</scope>
    <source>
        <strain evidence="3 4">DS15</strain>
    </source>
</reference>
<dbReference type="EMBL" id="FZPA01000016">
    <property type="protein sequence ID" value="SNT20618.1"/>
    <property type="molecule type" value="Genomic_DNA"/>
</dbReference>
<feature type="non-terminal residue" evidence="3">
    <location>
        <position position="54"/>
    </location>
</feature>
<accession>A0A239KSG5</accession>
<gene>
    <name evidence="3" type="ORF">SAMN06295955_1161</name>
</gene>
<dbReference type="Gene3D" id="1.20.1250.20">
    <property type="entry name" value="MFS general substrate transporter like domains"/>
    <property type="match status" value="1"/>
</dbReference>